<dbReference type="EMBL" id="PQXN01000192">
    <property type="protein sequence ID" value="TGO50084.1"/>
    <property type="molecule type" value="Genomic_DNA"/>
</dbReference>
<accession>A0A4Z1HMH8</accession>
<dbReference type="OrthoDB" id="5337308at2759"/>
<evidence type="ECO:0000313" key="2">
    <source>
        <dbReference type="Proteomes" id="UP000297527"/>
    </source>
</evidence>
<keyword evidence="2" id="KW-1185">Reference proteome</keyword>
<sequence>MNAKDGIIIATDSKSPYFMKQSRAQAAGESLDNISTTTLQTWSDITYLSWHAQCTQTSTPLKNLKHIIRSHITNSETSSVIKYILKEEKIMCPPDRLTIDINDSKGYGATLLGTPNGKSIGWLLAQHKNQLGNPKIVSVEIFHSLKVGFHDCDEDTGELIVGEKIMRSDDDTREYLNLDFTIRCR</sequence>
<name>A0A4Z1HMH8_9HELO</name>
<gene>
    <name evidence="1" type="ORF">BCON_0192g00110</name>
</gene>
<proteinExistence type="predicted"/>
<organism evidence="1 2">
    <name type="scientific">Botryotinia convoluta</name>
    <dbReference type="NCBI Taxonomy" id="54673"/>
    <lineage>
        <taxon>Eukaryota</taxon>
        <taxon>Fungi</taxon>
        <taxon>Dikarya</taxon>
        <taxon>Ascomycota</taxon>
        <taxon>Pezizomycotina</taxon>
        <taxon>Leotiomycetes</taxon>
        <taxon>Helotiales</taxon>
        <taxon>Sclerotiniaceae</taxon>
        <taxon>Botryotinia</taxon>
    </lineage>
</organism>
<protein>
    <submittedName>
        <fullName evidence="1">Uncharacterized protein</fullName>
    </submittedName>
</protein>
<comment type="caution">
    <text evidence="1">The sequence shown here is derived from an EMBL/GenBank/DDBJ whole genome shotgun (WGS) entry which is preliminary data.</text>
</comment>
<dbReference type="Proteomes" id="UP000297527">
    <property type="component" value="Unassembled WGS sequence"/>
</dbReference>
<evidence type="ECO:0000313" key="1">
    <source>
        <dbReference type="EMBL" id="TGO50084.1"/>
    </source>
</evidence>
<reference evidence="1 2" key="1">
    <citation type="submission" date="2017-12" db="EMBL/GenBank/DDBJ databases">
        <title>Comparative genomics of Botrytis spp.</title>
        <authorList>
            <person name="Valero-Jimenez C.A."/>
            <person name="Tapia P."/>
            <person name="Veloso J."/>
            <person name="Silva-Moreno E."/>
            <person name="Staats M."/>
            <person name="Valdes J.H."/>
            <person name="Van Kan J.A.L."/>
        </authorList>
    </citation>
    <scope>NUCLEOTIDE SEQUENCE [LARGE SCALE GENOMIC DNA]</scope>
    <source>
        <strain evidence="1 2">MUCL11595</strain>
    </source>
</reference>
<dbReference type="AlphaFoldDB" id="A0A4Z1HMH8"/>